<evidence type="ECO:0000313" key="3">
    <source>
        <dbReference type="Proteomes" id="UP000265200"/>
    </source>
</evidence>
<keyword evidence="1" id="KW-0472">Membrane</keyword>
<reference evidence="2" key="4">
    <citation type="submission" date="2025-09" db="UniProtKB">
        <authorList>
            <consortium name="Ensembl"/>
        </authorList>
    </citation>
    <scope>IDENTIFICATION</scope>
    <source>
        <strain evidence="2">HSOK</strain>
    </source>
</reference>
<evidence type="ECO:0000313" key="2">
    <source>
        <dbReference type="Ensembl" id="ENSORLP00015010030.1"/>
    </source>
</evidence>
<accession>A0A3P9HQK0</accession>
<dbReference type="Proteomes" id="UP000265200">
    <property type="component" value="Chromosome 18"/>
</dbReference>
<proteinExistence type="predicted"/>
<keyword evidence="1" id="KW-1133">Transmembrane helix</keyword>
<dbReference type="PANTHER" id="PTHR21963:SF1">
    <property type="entry name" value="SPERM-ASSOCIATED ANTIGEN 17"/>
    <property type="match status" value="1"/>
</dbReference>
<sequence length="424" mass="48953">MAAWSDVYTLSIICFFVCDSSLFLLYFLQLLQSARVWLDAGEDIPVDLMAKILKLQLLQVKSSDQHRREAEQMELGSRIFEGVANLIYDCLQWRREHQHYRNKLQLLHVPSISGSGYKPAELHHSLYRKSHFLVFRGFLSAQVDISYYNSLLDLIPPEACSVPLMLHCMLEQVVISTEQLAVPDHSEEPEADENMWLDGQLVRYMLQSFLPQIPTEEEKRHLISDLLTAVQEDEDKKNCTKSTEKNCNMWTLQVEHGFNPAEVEASMMRLSPVLQGIQSVEKRRKSTSRWTSVQQQLQHFCTDETVTWAEVELLFHLSVFEAMALTTVDERGMLRDAVRPVGRLEATQQQSQTFIPWDDPEAFAKQQLFNLKSKVHLNRLLFSKGSDEMQQNVCISIKSSLSLCSAENFLHSFMYKNIIFVDIV</sequence>
<reference evidence="2" key="3">
    <citation type="submission" date="2025-08" db="UniProtKB">
        <authorList>
            <consortium name="Ensembl"/>
        </authorList>
    </citation>
    <scope>IDENTIFICATION</scope>
    <source>
        <strain evidence="2">HSOK</strain>
    </source>
</reference>
<protein>
    <submittedName>
        <fullName evidence="2">Uncharacterized protein</fullName>
    </submittedName>
</protein>
<reference key="1">
    <citation type="journal article" date="2007" name="Nature">
        <title>The medaka draft genome and insights into vertebrate genome evolution.</title>
        <authorList>
            <person name="Kasahara M."/>
            <person name="Naruse K."/>
            <person name="Sasaki S."/>
            <person name="Nakatani Y."/>
            <person name="Qu W."/>
            <person name="Ahsan B."/>
            <person name="Yamada T."/>
            <person name="Nagayasu Y."/>
            <person name="Doi K."/>
            <person name="Kasai Y."/>
            <person name="Jindo T."/>
            <person name="Kobayashi D."/>
            <person name="Shimada A."/>
            <person name="Toyoda A."/>
            <person name="Kuroki Y."/>
            <person name="Fujiyama A."/>
            <person name="Sasaki T."/>
            <person name="Shimizu A."/>
            <person name="Asakawa S."/>
            <person name="Shimizu N."/>
            <person name="Hashimoto S."/>
            <person name="Yang J."/>
            <person name="Lee Y."/>
            <person name="Matsushima K."/>
            <person name="Sugano S."/>
            <person name="Sakaizumi M."/>
            <person name="Narita T."/>
            <person name="Ohishi K."/>
            <person name="Haga S."/>
            <person name="Ohta F."/>
            <person name="Nomoto H."/>
            <person name="Nogata K."/>
            <person name="Morishita T."/>
            <person name="Endo T."/>
            <person name="Shin-I T."/>
            <person name="Takeda H."/>
            <person name="Morishita S."/>
            <person name="Kohara Y."/>
        </authorList>
    </citation>
    <scope>NUCLEOTIDE SEQUENCE [LARGE SCALE GENOMIC DNA]</scope>
    <source>
        <strain>Hd-rR</strain>
    </source>
</reference>
<dbReference type="AlphaFoldDB" id="A0A3P9HQK0"/>
<dbReference type="PANTHER" id="PTHR21963">
    <property type="entry name" value="PF6"/>
    <property type="match status" value="1"/>
</dbReference>
<dbReference type="Ensembl" id="ENSORLT00015016509.1">
    <property type="protein sequence ID" value="ENSORLP00015010030.1"/>
    <property type="gene ID" value="ENSORLG00015010868.1"/>
</dbReference>
<reference evidence="2 3" key="2">
    <citation type="submission" date="2017-04" db="EMBL/GenBank/DDBJ databases">
        <title>CpG methylation of centromeres and impact of large insertions on vertebrate speciation.</title>
        <authorList>
            <person name="Ichikawa K."/>
            <person name="Yoshimura J."/>
            <person name="Morishita S."/>
        </authorList>
    </citation>
    <scope>NUCLEOTIDE SEQUENCE</scope>
    <source>
        <strain evidence="2 3">HSOK</strain>
    </source>
</reference>
<keyword evidence="1" id="KW-0812">Transmembrane</keyword>
<evidence type="ECO:0000256" key="1">
    <source>
        <dbReference type="SAM" id="Phobius"/>
    </source>
</evidence>
<name>A0A3P9HQK0_ORYLA</name>
<organism evidence="2 3">
    <name type="scientific">Oryzias latipes</name>
    <name type="common">Japanese rice fish</name>
    <name type="synonym">Japanese killifish</name>
    <dbReference type="NCBI Taxonomy" id="8090"/>
    <lineage>
        <taxon>Eukaryota</taxon>
        <taxon>Metazoa</taxon>
        <taxon>Chordata</taxon>
        <taxon>Craniata</taxon>
        <taxon>Vertebrata</taxon>
        <taxon>Euteleostomi</taxon>
        <taxon>Actinopterygii</taxon>
        <taxon>Neopterygii</taxon>
        <taxon>Teleostei</taxon>
        <taxon>Neoteleostei</taxon>
        <taxon>Acanthomorphata</taxon>
        <taxon>Ovalentaria</taxon>
        <taxon>Atherinomorphae</taxon>
        <taxon>Beloniformes</taxon>
        <taxon>Adrianichthyidae</taxon>
        <taxon>Oryziinae</taxon>
        <taxon>Oryzias</taxon>
    </lineage>
</organism>
<feature type="transmembrane region" description="Helical" evidence="1">
    <location>
        <begin position="7"/>
        <end position="28"/>
    </location>
</feature>
<dbReference type="InterPro" id="IPR026173">
    <property type="entry name" value="SPAG17"/>
</dbReference>